<evidence type="ECO:0000313" key="2">
    <source>
        <dbReference type="Proteomes" id="UP000828390"/>
    </source>
</evidence>
<accession>A0A9D4FGD3</accession>
<keyword evidence="2" id="KW-1185">Reference proteome</keyword>
<reference evidence="1" key="1">
    <citation type="journal article" date="2019" name="bioRxiv">
        <title>The Genome of the Zebra Mussel, Dreissena polymorpha: A Resource for Invasive Species Research.</title>
        <authorList>
            <person name="McCartney M.A."/>
            <person name="Auch B."/>
            <person name="Kono T."/>
            <person name="Mallez S."/>
            <person name="Zhang Y."/>
            <person name="Obille A."/>
            <person name="Becker A."/>
            <person name="Abrahante J.E."/>
            <person name="Garbe J."/>
            <person name="Badalamenti J.P."/>
            <person name="Herman A."/>
            <person name="Mangelson H."/>
            <person name="Liachko I."/>
            <person name="Sullivan S."/>
            <person name="Sone E.D."/>
            <person name="Koren S."/>
            <person name="Silverstein K.A.T."/>
            <person name="Beckman K.B."/>
            <person name="Gohl D.M."/>
        </authorList>
    </citation>
    <scope>NUCLEOTIDE SEQUENCE</scope>
    <source>
        <strain evidence="1">Duluth1</strain>
        <tissue evidence="1">Whole animal</tissue>
    </source>
</reference>
<protein>
    <submittedName>
        <fullName evidence="1">Uncharacterized protein</fullName>
    </submittedName>
</protein>
<evidence type="ECO:0000313" key="1">
    <source>
        <dbReference type="EMBL" id="KAH3797802.1"/>
    </source>
</evidence>
<dbReference type="Proteomes" id="UP000828390">
    <property type="component" value="Unassembled WGS sequence"/>
</dbReference>
<proteinExistence type="predicted"/>
<dbReference type="EMBL" id="JAIWYP010000007">
    <property type="protein sequence ID" value="KAH3797802.1"/>
    <property type="molecule type" value="Genomic_DNA"/>
</dbReference>
<sequence>MQAKYAQEAREKIYHEIKIQKNRGITFNEYVAGFGFHNYYTLCISELERYLITGKEYTAPTKFDHLLPYSGLKIDDILVDTITHARHSICHVQSQPPSPVKHSSEEPTLSFEALMLGYYPHVTIQEALRAPFEPVSEKVKYTQTKEKTRVSDNESTHAGYRTDDDREMFITALKTKFSTLIQSSAAGDQKGNTRRKVTDMVSDVKESAIFDPILATGDNSMTAAMANKKQSVAARIGKWLRRLFSCTKKPELTC</sequence>
<dbReference type="AlphaFoldDB" id="A0A9D4FGD3"/>
<name>A0A9D4FGD3_DREPO</name>
<organism evidence="1 2">
    <name type="scientific">Dreissena polymorpha</name>
    <name type="common">Zebra mussel</name>
    <name type="synonym">Mytilus polymorpha</name>
    <dbReference type="NCBI Taxonomy" id="45954"/>
    <lineage>
        <taxon>Eukaryota</taxon>
        <taxon>Metazoa</taxon>
        <taxon>Spiralia</taxon>
        <taxon>Lophotrochozoa</taxon>
        <taxon>Mollusca</taxon>
        <taxon>Bivalvia</taxon>
        <taxon>Autobranchia</taxon>
        <taxon>Heteroconchia</taxon>
        <taxon>Euheterodonta</taxon>
        <taxon>Imparidentia</taxon>
        <taxon>Neoheterodontei</taxon>
        <taxon>Myida</taxon>
        <taxon>Dreissenoidea</taxon>
        <taxon>Dreissenidae</taxon>
        <taxon>Dreissena</taxon>
    </lineage>
</organism>
<comment type="caution">
    <text evidence="1">The sequence shown here is derived from an EMBL/GenBank/DDBJ whole genome shotgun (WGS) entry which is preliminary data.</text>
</comment>
<gene>
    <name evidence="1" type="ORF">DPMN_151389</name>
</gene>
<reference evidence="1" key="2">
    <citation type="submission" date="2020-11" db="EMBL/GenBank/DDBJ databases">
        <authorList>
            <person name="McCartney M.A."/>
            <person name="Auch B."/>
            <person name="Kono T."/>
            <person name="Mallez S."/>
            <person name="Becker A."/>
            <person name="Gohl D.M."/>
            <person name="Silverstein K.A.T."/>
            <person name="Koren S."/>
            <person name="Bechman K.B."/>
            <person name="Herman A."/>
            <person name="Abrahante J.E."/>
            <person name="Garbe J."/>
        </authorList>
    </citation>
    <scope>NUCLEOTIDE SEQUENCE</scope>
    <source>
        <strain evidence="1">Duluth1</strain>
        <tissue evidence="1">Whole animal</tissue>
    </source>
</reference>